<evidence type="ECO:0000259" key="1">
    <source>
        <dbReference type="PROSITE" id="PS50006"/>
    </source>
</evidence>
<dbReference type="Gene3D" id="2.60.200.20">
    <property type="match status" value="1"/>
</dbReference>
<dbReference type="CDD" id="cd00060">
    <property type="entry name" value="FHA"/>
    <property type="match status" value="1"/>
</dbReference>
<dbReference type="EMBL" id="QSON01000015">
    <property type="protein sequence ID" value="RGI98774.1"/>
    <property type="molecule type" value="Genomic_DNA"/>
</dbReference>
<protein>
    <submittedName>
        <fullName evidence="2">FHA domain-containing protein</fullName>
    </submittedName>
</protein>
<dbReference type="RefSeq" id="WP_002603078.1">
    <property type="nucleotide sequence ID" value="NZ_QSON01000015.1"/>
</dbReference>
<evidence type="ECO:0000313" key="3">
    <source>
        <dbReference type="Proteomes" id="UP000263014"/>
    </source>
</evidence>
<accession>A0A374P0J3</accession>
<feature type="domain" description="FHA" evidence="1">
    <location>
        <begin position="110"/>
        <end position="160"/>
    </location>
</feature>
<dbReference type="SMART" id="SM00240">
    <property type="entry name" value="FHA"/>
    <property type="match status" value="1"/>
</dbReference>
<sequence>MDDLKKYKVCPVCGGHNDPRLMECDTCGTDLMGIPVVDAALEKVTAPKGSAYVRICECGHANPSQARKCESCGEDISDIIPMEKESKQTLQYRLCDLAGQYEYPIPQGTAVIGREHEMREYLSEKSYVSRAHAKVMLNEEGLFIENLSRTNYTYVNNIRICDGKVPLKNQDEVSLGGISLNGTRQEQAAYFRVETIE</sequence>
<comment type="caution">
    <text evidence="2">The sequence shown here is derived from an EMBL/GenBank/DDBJ whole genome shotgun (WGS) entry which is preliminary data.</text>
</comment>
<name>A0A374P0J3_9FIRM</name>
<dbReference type="PROSITE" id="PS50006">
    <property type="entry name" value="FHA_DOMAIN"/>
    <property type="match status" value="1"/>
</dbReference>
<organism evidence="2 3">
    <name type="scientific">Hungatella hathewayi</name>
    <dbReference type="NCBI Taxonomy" id="154046"/>
    <lineage>
        <taxon>Bacteria</taxon>
        <taxon>Bacillati</taxon>
        <taxon>Bacillota</taxon>
        <taxon>Clostridia</taxon>
        <taxon>Lachnospirales</taxon>
        <taxon>Lachnospiraceae</taxon>
        <taxon>Hungatella</taxon>
    </lineage>
</organism>
<dbReference type="InterPro" id="IPR000253">
    <property type="entry name" value="FHA_dom"/>
</dbReference>
<dbReference type="AlphaFoldDB" id="A0A374P0J3"/>
<dbReference type="Pfam" id="PF00498">
    <property type="entry name" value="FHA"/>
    <property type="match status" value="1"/>
</dbReference>
<reference evidence="2 3" key="1">
    <citation type="submission" date="2018-08" db="EMBL/GenBank/DDBJ databases">
        <title>A genome reference for cultivated species of the human gut microbiota.</title>
        <authorList>
            <person name="Zou Y."/>
            <person name="Xue W."/>
            <person name="Luo G."/>
        </authorList>
    </citation>
    <scope>NUCLEOTIDE SEQUENCE [LARGE SCALE GENOMIC DNA]</scope>
    <source>
        <strain evidence="2 3">TM09-12</strain>
    </source>
</reference>
<dbReference type="InterPro" id="IPR008984">
    <property type="entry name" value="SMAD_FHA_dom_sf"/>
</dbReference>
<dbReference type="Proteomes" id="UP000263014">
    <property type="component" value="Unassembled WGS sequence"/>
</dbReference>
<proteinExistence type="predicted"/>
<evidence type="ECO:0000313" key="2">
    <source>
        <dbReference type="EMBL" id="RGI98774.1"/>
    </source>
</evidence>
<dbReference type="SUPFAM" id="SSF49879">
    <property type="entry name" value="SMAD/FHA domain"/>
    <property type="match status" value="1"/>
</dbReference>
<gene>
    <name evidence="2" type="ORF">DXD79_24870</name>
</gene>